<organism evidence="3 4">
    <name type="scientific">Plakobranchus ocellatus</name>
    <dbReference type="NCBI Taxonomy" id="259542"/>
    <lineage>
        <taxon>Eukaryota</taxon>
        <taxon>Metazoa</taxon>
        <taxon>Spiralia</taxon>
        <taxon>Lophotrochozoa</taxon>
        <taxon>Mollusca</taxon>
        <taxon>Gastropoda</taxon>
        <taxon>Heterobranchia</taxon>
        <taxon>Euthyneura</taxon>
        <taxon>Panpulmonata</taxon>
        <taxon>Sacoglossa</taxon>
        <taxon>Placobranchoidea</taxon>
        <taxon>Plakobranchidae</taxon>
        <taxon>Plakobranchus</taxon>
    </lineage>
</organism>
<evidence type="ECO:0000313" key="4">
    <source>
        <dbReference type="Proteomes" id="UP000735302"/>
    </source>
</evidence>
<name>A0AAV4AKG5_9GAST</name>
<keyword evidence="1" id="KW-0472">Membrane</keyword>
<proteinExistence type="predicted"/>
<feature type="transmembrane region" description="Helical" evidence="1">
    <location>
        <begin position="47"/>
        <end position="67"/>
    </location>
</feature>
<dbReference type="EMBL" id="BLXT01003974">
    <property type="protein sequence ID" value="GFO08665.1"/>
    <property type="molecule type" value="Genomic_DNA"/>
</dbReference>
<keyword evidence="4" id="KW-1185">Reference proteome</keyword>
<dbReference type="Proteomes" id="UP000735302">
    <property type="component" value="Unassembled WGS sequence"/>
</dbReference>
<evidence type="ECO:0000256" key="2">
    <source>
        <dbReference type="SAM" id="SignalP"/>
    </source>
</evidence>
<evidence type="ECO:0000256" key="1">
    <source>
        <dbReference type="SAM" id="Phobius"/>
    </source>
</evidence>
<evidence type="ECO:0008006" key="5">
    <source>
        <dbReference type="Google" id="ProtNLM"/>
    </source>
</evidence>
<reference evidence="3 4" key="1">
    <citation type="journal article" date="2021" name="Elife">
        <title>Chloroplast acquisition without the gene transfer in kleptoplastic sea slugs, Plakobranchus ocellatus.</title>
        <authorList>
            <person name="Maeda T."/>
            <person name="Takahashi S."/>
            <person name="Yoshida T."/>
            <person name="Shimamura S."/>
            <person name="Takaki Y."/>
            <person name="Nagai Y."/>
            <person name="Toyoda A."/>
            <person name="Suzuki Y."/>
            <person name="Arimoto A."/>
            <person name="Ishii H."/>
            <person name="Satoh N."/>
            <person name="Nishiyama T."/>
            <person name="Hasebe M."/>
            <person name="Maruyama T."/>
            <person name="Minagawa J."/>
            <person name="Obokata J."/>
            <person name="Shigenobu S."/>
        </authorList>
    </citation>
    <scope>NUCLEOTIDE SEQUENCE [LARGE SCALE GENOMIC DNA]</scope>
</reference>
<feature type="signal peptide" evidence="2">
    <location>
        <begin position="1"/>
        <end position="22"/>
    </location>
</feature>
<gene>
    <name evidence="3" type="ORF">PoB_003517000</name>
</gene>
<dbReference type="AlphaFoldDB" id="A0AAV4AKG5"/>
<evidence type="ECO:0000313" key="3">
    <source>
        <dbReference type="EMBL" id="GFO08665.1"/>
    </source>
</evidence>
<feature type="chain" id="PRO_5043427753" description="Secreted protein" evidence="2">
    <location>
        <begin position="23"/>
        <end position="82"/>
    </location>
</feature>
<accession>A0AAV4AKG5</accession>
<sequence>MSSVSILLTLCTMLLAGQSIESARPNAKKNAILIFGKLQSHCTCISLAWILSFSLLLSFFLSSCRGFEPRHRRPSLTDGLNA</sequence>
<comment type="caution">
    <text evidence="3">The sequence shown here is derived from an EMBL/GenBank/DDBJ whole genome shotgun (WGS) entry which is preliminary data.</text>
</comment>
<keyword evidence="1" id="KW-1133">Transmembrane helix</keyword>
<keyword evidence="1" id="KW-0812">Transmembrane</keyword>
<protein>
    <recommendedName>
        <fullName evidence="5">Secreted protein</fullName>
    </recommendedName>
</protein>
<keyword evidence="2" id="KW-0732">Signal</keyword>